<comment type="caution">
    <text evidence="14">The sequence shown here is derived from an EMBL/GenBank/DDBJ whole genome shotgun (WGS) entry which is preliminary data.</text>
</comment>
<protein>
    <submittedName>
        <fullName evidence="14">Peptidase M48</fullName>
    </submittedName>
</protein>
<keyword evidence="9 11" id="KW-0482">Metalloprotease</keyword>
<evidence type="ECO:0000256" key="4">
    <source>
        <dbReference type="ARBA" id="ARBA00022692"/>
    </source>
</evidence>
<proteinExistence type="inferred from homology"/>
<evidence type="ECO:0000256" key="11">
    <source>
        <dbReference type="RuleBase" id="RU003983"/>
    </source>
</evidence>
<keyword evidence="6 11" id="KW-0378">Hydrolase</keyword>
<dbReference type="GO" id="GO:0046872">
    <property type="term" value="F:metal ion binding"/>
    <property type="evidence" value="ECO:0007669"/>
    <property type="project" value="UniProtKB-KW"/>
</dbReference>
<evidence type="ECO:0000256" key="6">
    <source>
        <dbReference type="ARBA" id="ARBA00022801"/>
    </source>
</evidence>
<organism evidence="14 15">
    <name type="scientific">Kibdelosporangium aridum</name>
    <dbReference type="NCBI Taxonomy" id="2030"/>
    <lineage>
        <taxon>Bacteria</taxon>
        <taxon>Bacillati</taxon>
        <taxon>Actinomycetota</taxon>
        <taxon>Actinomycetes</taxon>
        <taxon>Pseudonocardiales</taxon>
        <taxon>Pseudonocardiaceae</taxon>
        <taxon>Kibdelosporangium</taxon>
    </lineage>
</organism>
<gene>
    <name evidence="14" type="ORF">DMH04_16065</name>
</gene>
<keyword evidence="10 12" id="KW-0472">Membrane</keyword>
<name>A0A428ZCC1_KIBAR</name>
<dbReference type="InterPro" id="IPR001915">
    <property type="entry name" value="Peptidase_M48"/>
</dbReference>
<evidence type="ECO:0000256" key="9">
    <source>
        <dbReference type="ARBA" id="ARBA00023049"/>
    </source>
</evidence>
<dbReference type="EMBL" id="QHKI01000011">
    <property type="protein sequence ID" value="RSM85719.1"/>
    <property type="molecule type" value="Genomic_DNA"/>
</dbReference>
<dbReference type="AlphaFoldDB" id="A0A428ZCC1"/>
<dbReference type="Gene3D" id="3.30.2010.10">
    <property type="entry name" value="Metalloproteases ('zincins'), catalytic domain"/>
    <property type="match status" value="1"/>
</dbReference>
<dbReference type="GO" id="GO:0005886">
    <property type="term" value="C:plasma membrane"/>
    <property type="evidence" value="ECO:0007669"/>
    <property type="project" value="UniProtKB-SubCell"/>
</dbReference>
<feature type="transmembrane region" description="Helical" evidence="12">
    <location>
        <begin position="9"/>
        <end position="34"/>
    </location>
</feature>
<evidence type="ECO:0000259" key="13">
    <source>
        <dbReference type="Pfam" id="PF01435"/>
    </source>
</evidence>
<dbReference type="PANTHER" id="PTHR43221">
    <property type="entry name" value="PROTEASE HTPX"/>
    <property type="match status" value="1"/>
</dbReference>
<evidence type="ECO:0000256" key="8">
    <source>
        <dbReference type="ARBA" id="ARBA00022989"/>
    </source>
</evidence>
<evidence type="ECO:0000256" key="10">
    <source>
        <dbReference type="ARBA" id="ARBA00023136"/>
    </source>
</evidence>
<keyword evidence="2" id="KW-1003">Cell membrane</keyword>
<dbReference type="Pfam" id="PF01435">
    <property type="entry name" value="Peptidase_M48"/>
    <property type="match status" value="1"/>
</dbReference>
<evidence type="ECO:0000313" key="14">
    <source>
        <dbReference type="EMBL" id="RSM85719.1"/>
    </source>
</evidence>
<keyword evidence="8 12" id="KW-1133">Transmembrane helix</keyword>
<dbReference type="GO" id="GO:0006508">
    <property type="term" value="P:proteolysis"/>
    <property type="evidence" value="ECO:0007669"/>
    <property type="project" value="UniProtKB-KW"/>
</dbReference>
<dbReference type="InterPro" id="IPR050083">
    <property type="entry name" value="HtpX_protease"/>
</dbReference>
<dbReference type="RefSeq" id="WP_037267856.1">
    <property type="nucleotide sequence ID" value="NZ_QHKI01000011.1"/>
</dbReference>
<sequence>MNRRPDASAILEIILTLPVVVGSAGVMSLIGRAVWPEQVWVVPAVWGLCGLTLLIRVMDNGLGWVMFTMRRPSPLELTQLQPPWKTVCQKARIDSDDYLLWIEQSKGLNASAAGGRIVAVTKEALRRPPDVLEAILAHELGHHLSGHARIGVLRWWYELPARLSFLAVRLVAKALLTVVRSIAQIRHGVDVLISTVLTLGLLAGLLYLNPWLVAGPALSPVMAWSRRLAEYRADRTAADLGYRDTLIKELRRWQAARGGDNRSWLARVFASHPAEIDRVKRLLQRARHW</sequence>
<dbReference type="Proteomes" id="UP000287547">
    <property type="component" value="Unassembled WGS sequence"/>
</dbReference>
<evidence type="ECO:0000256" key="12">
    <source>
        <dbReference type="SAM" id="Phobius"/>
    </source>
</evidence>
<keyword evidence="5" id="KW-0479">Metal-binding</keyword>
<feature type="domain" description="Peptidase M48" evidence="13">
    <location>
        <begin position="79"/>
        <end position="285"/>
    </location>
</feature>
<evidence type="ECO:0000256" key="1">
    <source>
        <dbReference type="ARBA" id="ARBA00004651"/>
    </source>
</evidence>
<dbReference type="OrthoDB" id="3474767at2"/>
<dbReference type="GO" id="GO:0004222">
    <property type="term" value="F:metalloendopeptidase activity"/>
    <property type="evidence" value="ECO:0007669"/>
    <property type="project" value="InterPro"/>
</dbReference>
<comment type="cofactor">
    <cofactor evidence="11">
        <name>Zn(2+)</name>
        <dbReference type="ChEBI" id="CHEBI:29105"/>
    </cofactor>
    <text evidence="11">Binds 1 zinc ion per subunit.</text>
</comment>
<comment type="similarity">
    <text evidence="11">Belongs to the peptidase M48 family.</text>
</comment>
<dbReference type="PANTHER" id="PTHR43221:SF1">
    <property type="entry name" value="PROTEASE HTPX"/>
    <property type="match status" value="1"/>
</dbReference>
<reference evidence="14 15" key="1">
    <citation type="submission" date="2018-05" db="EMBL/GenBank/DDBJ databases">
        <title>Evolution of GPA BGCs.</title>
        <authorList>
            <person name="Waglechner N."/>
            <person name="Wright G.D."/>
        </authorList>
    </citation>
    <scope>NUCLEOTIDE SEQUENCE [LARGE SCALE GENOMIC DNA]</scope>
    <source>
        <strain evidence="14 15">A82846</strain>
    </source>
</reference>
<keyword evidence="4 12" id="KW-0812">Transmembrane</keyword>
<keyword evidence="3 11" id="KW-0645">Protease</keyword>
<feature type="transmembrane region" description="Helical" evidence="12">
    <location>
        <begin position="40"/>
        <end position="58"/>
    </location>
</feature>
<evidence type="ECO:0000256" key="2">
    <source>
        <dbReference type="ARBA" id="ARBA00022475"/>
    </source>
</evidence>
<accession>A0A428ZCC1</accession>
<evidence type="ECO:0000313" key="15">
    <source>
        <dbReference type="Proteomes" id="UP000287547"/>
    </source>
</evidence>
<keyword evidence="7 11" id="KW-0862">Zinc</keyword>
<evidence type="ECO:0000256" key="3">
    <source>
        <dbReference type="ARBA" id="ARBA00022670"/>
    </source>
</evidence>
<comment type="subcellular location">
    <subcellularLocation>
        <location evidence="1">Cell membrane</location>
        <topology evidence="1">Multi-pass membrane protein</topology>
    </subcellularLocation>
</comment>
<evidence type="ECO:0000256" key="7">
    <source>
        <dbReference type="ARBA" id="ARBA00022833"/>
    </source>
</evidence>
<evidence type="ECO:0000256" key="5">
    <source>
        <dbReference type="ARBA" id="ARBA00022723"/>
    </source>
</evidence>
<feature type="transmembrane region" description="Helical" evidence="12">
    <location>
        <begin position="189"/>
        <end position="208"/>
    </location>
</feature>